<proteinExistence type="predicted"/>
<accession>A0A449G5K4</accession>
<sequence>MPTARTYPYNDNSRYHVLAARDRRARAAHAEVSRAWRRKIATQAFDDRDAQVLLAAVREGMTVAEAAAVIEVTHQQVYGRARWDGEFREALEDALAQTCPAGEFCGTPSGVRHHGGRCKECRAAKHPPRTAAADG</sequence>
<gene>
    <name evidence="1" type="ORF">NCTC1935_00024</name>
</gene>
<dbReference type="RefSeq" id="WP_137355126.1">
    <property type="nucleotide sequence ID" value="NZ_CAACYE020000006.1"/>
</dbReference>
<evidence type="ECO:0000313" key="1">
    <source>
        <dbReference type="EMBL" id="VFA80999.1"/>
    </source>
</evidence>
<dbReference type="AlphaFoldDB" id="A0A449G5K4"/>
<protein>
    <submittedName>
        <fullName evidence="1">Uncharacterized protein</fullName>
    </submittedName>
</protein>
<organism evidence="1">
    <name type="scientific">Nocardia farcinica</name>
    <dbReference type="NCBI Taxonomy" id="37329"/>
    <lineage>
        <taxon>Bacteria</taxon>
        <taxon>Bacillati</taxon>
        <taxon>Actinomycetota</taxon>
        <taxon>Actinomycetes</taxon>
        <taxon>Mycobacteriales</taxon>
        <taxon>Nocardiaceae</taxon>
        <taxon>Nocardia</taxon>
    </lineage>
</organism>
<reference evidence="1" key="1">
    <citation type="submission" date="2019-02" db="EMBL/GenBank/DDBJ databases">
        <authorList>
            <consortium name="Pathogen Informatics"/>
        </authorList>
    </citation>
    <scope>NUCLEOTIDE SEQUENCE</scope>
    <source>
        <strain evidence="1">3012STDY6733949</strain>
    </source>
</reference>
<name>A0A449G5K4_NOCFR</name>
<dbReference type="EMBL" id="CAACYE010000002">
    <property type="protein sequence ID" value="VFA80999.1"/>
    <property type="molecule type" value="Genomic_DNA"/>
</dbReference>